<dbReference type="NCBIfam" id="TIGR00536">
    <property type="entry name" value="hemK_fam"/>
    <property type="match status" value="1"/>
</dbReference>
<dbReference type="EC" id="2.1.1.297" evidence="5"/>
<feature type="binding site" evidence="5">
    <location>
        <position position="145"/>
    </location>
    <ligand>
        <name>S-adenosyl-L-methionine</name>
        <dbReference type="ChEBI" id="CHEBI:59789"/>
    </ligand>
</feature>
<feature type="domain" description="Release factor glutamine methyltransferase N-terminal" evidence="7">
    <location>
        <begin position="8"/>
        <end position="76"/>
    </location>
</feature>
<proteinExistence type="inferred from homology"/>
<dbReference type="HAMAP" id="MF_02126">
    <property type="entry name" value="RF_methyltr_PrmC"/>
    <property type="match status" value="1"/>
</dbReference>
<dbReference type="EMBL" id="AZFQ01000052">
    <property type="protein sequence ID" value="KRL97382.1"/>
    <property type="molecule type" value="Genomic_DNA"/>
</dbReference>
<sequence>MSNLTFFEAQKWAFSFVEKHDGERSAIELLLKGLRGWSSVELLCHYSEQLTPAELVQFKKWVKCYNDGWPVQYLLGKASFFGHEFKVNENTLIPRPETAELVEWVLADYPAQIQQLRVADIGTGTGAIGISLQKERPAWEVTLTDISPAALQVAQVNAARLKAHVRLLEGDLFAPLTGQYQVIVSNPPYIAVNEQRFMDKSVLEHEPNAALFASENGLHFYHRIAAEIKPFISAETCLYLEIGFQQGMAVKKIFNEHFPTASVTVKRDLAGNERMVKVEFNIRRDESNADY</sequence>
<evidence type="ECO:0000259" key="7">
    <source>
        <dbReference type="Pfam" id="PF17827"/>
    </source>
</evidence>
<evidence type="ECO:0000256" key="5">
    <source>
        <dbReference type="HAMAP-Rule" id="MF_02126"/>
    </source>
</evidence>
<evidence type="ECO:0000256" key="3">
    <source>
        <dbReference type="ARBA" id="ARBA00022691"/>
    </source>
</evidence>
<dbReference type="InterPro" id="IPR004556">
    <property type="entry name" value="HemK-like"/>
</dbReference>
<name>A0A0R1UW88_9LACO</name>
<dbReference type="InterPro" id="IPR050320">
    <property type="entry name" value="N5-glutamine_MTase"/>
</dbReference>
<comment type="caution">
    <text evidence="5">Lacks conserved residue(s) required for the propagation of feature annotation.</text>
</comment>
<evidence type="ECO:0000256" key="1">
    <source>
        <dbReference type="ARBA" id="ARBA00022603"/>
    </source>
</evidence>
<dbReference type="PATRIC" id="fig|1423801.4.peg.1391"/>
<feature type="binding site" evidence="5">
    <location>
        <position position="186"/>
    </location>
    <ligand>
        <name>S-adenosyl-L-methionine</name>
        <dbReference type="ChEBI" id="CHEBI:59789"/>
    </ligand>
</feature>
<evidence type="ECO:0000259" key="6">
    <source>
        <dbReference type="Pfam" id="PF05175"/>
    </source>
</evidence>
<keyword evidence="1 5" id="KW-0489">Methyltransferase</keyword>
<dbReference type="OrthoDB" id="9800643at2"/>
<dbReference type="GO" id="GO:0102559">
    <property type="term" value="F:peptide chain release factor N(5)-glutamine methyltransferase activity"/>
    <property type="evidence" value="ECO:0007669"/>
    <property type="project" value="UniProtKB-EC"/>
</dbReference>
<gene>
    <name evidence="5" type="primary">prmC</name>
    <name evidence="8" type="ORF">FD50_GL001359</name>
</gene>
<dbReference type="STRING" id="1423801.FD50_GL001359"/>
<dbReference type="Gene3D" id="1.10.8.10">
    <property type="entry name" value="DNA helicase RuvA subunit, C-terminal domain"/>
    <property type="match status" value="1"/>
</dbReference>
<dbReference type="SUPFAM" id="SSF53335">
    <property type="entry name" value="S-adenosyl-L-methionine-dependent methyltransferases"/>
    <property type="match status" value="1"/>
</dbReference>
<dbReference type="GeneID" id="98308663"/>
<dbReference type="Gene3D" id="3.40.50.150">
    <property type="entry name" value="Vaccinia Virus protein VP39"/>
    <property type="match status" value="1"/>
</dbReference>
<evidence type="ECO:0000313" key="9">
    <source>
        <dbReference type="Proteomes" id="UP000051166"/>
    </source>
</evidence>
<dbReference type="Pfam" id="PF17827">
    <property type="entry name" value="PrmC_N"/>
    <property type="match status" value="1"/>
</dbReference>
<dbReference type="PANTHER" id="PTHR18895:SF74">
    <property type="entry name" value="MTRF1L RELEASE FACTOR GLUTAMINE METHYLTRANSFERASE"/>
    <property type="match status" value="1"/>
</dbReference>
<organism evidence="8 9">
    <name type="scientific">Liquorilactobacillus satsumensis DSM 16230 = JCM 12392</name>
    <dbReference type="NCBI Taxonomy" id="1423801"/>
    <lineage>
        <taxon>Bacteria</taxon>
        <taxon>Bacillati</taxon>
        <taxon>Bacillota</taxon>
        <taxon>Bacilli</taxon>
        <taxon>Lactobacillales</taxon>
        <taxon>Lactobacillaceae</taxon>
        <taxon>Liquorilactobacillus</taxon>
    </lineage>
</organism>
<dbReference type="InterPro" id="IPR029063">
    <property type="entry name" value="SAM-dependent_MTases_sf"/>
</dbReference>
<protein>
    <recommendedName>
        <fullName evidence="5">Release factor glutamine methyltransferase</fullName>
        <shortName evidence="5">RF MTase</shortName>
        <ecNumber evidence="5">2.1.1.297</ecNumber>
    </recommendedName>
    <alternativeName>
        <fullName evidence="5">N5-glutamine methyltransferase PrmC</fullName>
    </alternativeName>
    <alternativeName>
        <fullName evidence="5">Protein-(glutamine-N5) MTase PrmC</fullName>
    </alternativeName>
    <alternativeName>
        <fullName evidence="5">Protein-glutamine N-methyltransferase PrmC</fullName>
    </alternativeName>
</protein>
<feature type="binding site" evidence="5">
    <location>
        <begin position="122"/>
        <end position="126"/>
    </location>
    <ligand>
        <name>S-adenosyl-L-methionine</name>
        <dbReference type="ChEBI" id="CHEBI:59789"/>
    </ligand>
</feature>
<accession>A0A0R1UW88</accession>
<dbReference type="CDD" id="cd02440">
    <property type="entry name" value="AdoMet_MTases"/>
    <property type="match status" value="1"/>
</dbReference>
<keyword evidence="9" id="KW-1185">Reference proteome</keyword>
<dbReference type="RefSeq" id="WP_056961189.1">
    <property type="nucleotide sequence ID" value="NZ_AZFQ01000052.1"/>
</dbReference>
<dbReference type="InterPro" id="IPR002052">
    <property type="entry name" value="DNA_methylase_N6_adenine_CS"/>
</dbReference>
<dbReference type="PROSITE" id="PS00092">
    <property type="entry name" value="N6_MTASE"/>
    <property type="match status" value="1"/>
</dbReference>
<comment type="similarity">
    <text evidence="5">Belongs to the protein N5-glutamine methyltransferase family. PrmC subfamily.</text>
</comment>
<dbReference type="PANTHER" id="PTHR18895">
    <property type="entry name" value="HEMK METHYLTRANSFERASE"/>
    <property type="match status" value="1"/>
</dbReference>
<dbReference type="InterPro" id="IPR019874">
    <property type="entry name" value="RF_methyltr_PrmC"/>
</dbReference>
<dbReference type="GO" id="GO:0032259">
    <property type="term" value="P:methylation"/>
    <property type="evidence" value="ECO:0007669"/>
    <property type="project" value="UniProtKB-KW"/>
</dbReference>
<evidence type="ECO:0000256" key="2">
    <source>
        <dbReference type="ARBA" id="ARBA00022679"/>
    </source>
</evidence>
<dbReference type="Proteomes" id="UP000051166">
    <property type="component" value="Unassembled WGS sequence"/>
</dbReference>
<feature type="binding site" evidence="5">
    <location>
        <begin position="186"/>
        <end position="189"/>
    </location>
    <ligand>
        <name>substrate</name>
    </ligand>
</feature>
<comment type="function">
    <text evidence="5">Methylates the class 1 translation termination release factors RF1/PrfA and RF2/PrfB on the glutamine residue of the universally conserved GGQ motif.</text>
</comment>
<keyword evidence="2 5" id="KW-0808">Transferase</keyword>
<comment type="caution">
    <text evidence="8">The sequence shown here is derived from an EMBL/GenBank/DDBJ whole genome shotgun (WGS) entry which is preliminary data.</text>
</comment>
<dbReference type="AlphaFoldDB" id="A0A0R1UW88"/>
<dbReference type="InterPro" id="IPR040758">
    <property type="entry name" value="PrmC_N"/>
</dbReference>
<dbReference type="NCBIfam" id="TIGR03534">
    <property type="entry name" value="RF_mod_PrmC"/>
    <property type="match status" value="1"/>
</dbReference>
<reference evidence="8 9" key="1">
    <citation type="journal article" date="2015" name="Genome Announc.">
        <title>Expanding the biotechnology potential of lactobacilli through comparative genomics of 213 strains and associated genera.</title>
        <authorList>
            <person name="Sun Z."/>
            <person name="Harris H.M."/>
            <person name="McCann A."/>
            <person name="Guo C."/>
            <person name="Argimon S."/>
            <person name="Zhang W."/>
            <person name="Yang X."/>
            <person name="Jeffery I.B."/>
            <person name="Cooney J.C."/>
            <person name="Kagawa T.F."/>
            <person name="Liu W."/>
            <person name="Song Y."/>
            <person name="Salvetti E."/>
            <person name="Wrobel A."/>
            <person name="Rasinkangas P."/>
            <person name="Parkhill J."/>
            <person name="Rea M.C."/>
            <person name="O'Sullivan O."/>
            <person name="Ritari J."/>
            <person name="Douillard F.P."/>
            <person name="Paul Ross R."/>
            <person name="Yang R."/>
            <person name="Briner A.E."/>
            <person name="Felis G.E."/>
            <person name="de Vos W.M."/>
            <person name="Barrangou R."/>
            <person name="Klaenhammer T.R."/>
            <person name="Caufield P.W."/>
            <person name="Cui Y."/>
            <person name="Zhang H."/>
            <person name="O'Toole P.W."/>
        </authorList>
    </citation>
    <scope>NUCLEOTIDE SEQUENCE [LARGE SCALE GENOMIC DNA]</scope>
    <source>
        <strain evidence="8 9">DSM 16230</strain>
    </source>
</reference>
<evidence type="ECO:0000313" key="8">
    <source>
        <dbReference type="EMBL" id="KRL97382.1"/>
    </source>
</evidence>
<keyword evidence="3 5" id="KW-0949">S-adenosyl-L-methionine</keyword>
<dbReference type="Pfam" id="PF05175">
    <property type="entry name" value="MTS"/>
    <property type="match status" value="1"/>
</dbReference>
<dbReference type="GO" id="GO:0003676">
    <property type="term" value="F:nucleic acid binding"/>
    <property type="evidence" value="ECO:0007669"/>
    <property type="project" value="InterPro"/>
</dbReference>
<comment type="catalytic activity">
    <reaction evidence="4 5">
        <text>L-glutaminyl-[peptide chain release factor] + S-adenosyl-L-methionine = N(5)-methyl-L-glutaminyl-[peptide chain release factor] + S-adenosyl-L-homocysteine + H(+)</text>
        <dbReference type="Rhea" id="RHEA:42896"/>
        <dbReference type="Rhea" id="RHEA-COMP:10271"/>
        <dbReference type="Rhea" id="RHEA-COMP:10272"/>
        <dbReference type="ChEBI" id="CHEBI:15378"/>
        <dbReference type="ChEBI" id="CHEBI:30011"/>
        <dbReference type="ChEBI" id="CHEBI:57856"/>
        <dbReference type="ChEBI" id="CHEBI:59789"/>
        <dbReference type="ChEBI" id="CHEBI:61891"/>
        <dbReference type="EC" id="2.1.1.297"/>
    </reaction>
</comment>
<feature type="domain" description="Methyltransferase small" evidence="6">
    <location>
        <begin position="114"/>
        <end position="194"/>
    </location>
</feature>
<evidence type="ECO:0000256" key="4">
    <source>
        <dbReference type="ARBA" id="ARBA00048391"/>
    </source>
</evidence>
<dbReference type="InterPro" id="IPR007848">
    <property type="entry name" value="Small_mtfrase_dom"/>
</dbReference>